<dbReference type="CDD" id="cd00146">
    <property type="entry name" value="PKD"/>
    <property type="match status" value="3"/>
</dbReference>
<keyword evidence="3 9" id="KW-0812">Transmembrane</keyword>
<dbReference type="InParanoid" id="A0A7M7N4S2"/>
<dbReference type="InterPro" id="IPR000742">
    <property type="entry name" value="EGF"/>
</dbReference>
<reference evidence="12" key="1">
    <citation type="submission" date="2015-02" db="EMBL/GenBank/DDBJ databases">
        <title>Genome sequencing for Strongylocentrotus purpuratus.</title>
        <authorList>
            <person name="Murali S."/>
            <person name="Liu Y."/>
            <person name="Vee V."/>
            <person name="English A."/>
            <person name="Wang M."/>
            <person name="Skinner E."/>
            <person name="Han Y."/>
            <person name="Muzny D.M."/>
            <person name="Worley K.C."/>
            <person name="Gibbs R.A."/>
        </authorList>
    </citation>
    <scope>NUCLEOTIDE SEQUENCE</scope>
</reference>
<dbReference type="PANTHER" id="PTHR46182">
    <property type="entry name" value="FI19480P1"/>
    <property type="match status" value="1"/>
</dbReference>
<dbReference type="SMR" id="A0A7M7N4S2"/>
<name>A0A7M7N4S2_STRPU</name>
<evidence type="ECO:0000256" key="9">
    <source>
        <dbReference type="SAM" id="Phobius"/>
    </source>
</evidence>
<dbReference type="SMART" id="SM00089">
    <property type="entry name" value="PKD"/>
    <property type="match status" value="5"/>
</dbReference>
<accession>A0A7M7N4S2</accession>
<feature type="domain" description="EGF-like" evidence="10">
    <location>
        <begin position="189"/>
        <end position="203"/>
    </location>
</feature>
<organism evidence="11 12">
    <name type="scientific">Strongylocentrotus purpuratus</name>
    <name type="common">Purple sea urchin</name>
    <dbReference type="NCBI Taxonomy" id="7668"/>
    <lineage>
        <taxon>Eukaryota</taxon>
        <taxon>Metazoa</taxon>
        <taxon>Echinodermata</taxon>
        <taxon>Eleutherozoa</taxon>
        <taxon>Echinozoa</taxon>
        <taxon>Echinoidea</taxon>
        <taxon>Euechinoidea</taxon>
        <taxon>Echinacea</taxon>
        <taxon>Camarodonta</taxon>
        <taxon>Echinidea</taxon>
        <taxon>Strongylocentrotidae</taxon>
        <taxon>Strongylocentrotus</taxon>
    </lineage>
</organism>
<dbReference type="OMA" id="AFWMENL"/>
<dbReference type="InterPro" id="IPR013783">
    <property type="entry name" value="Ig-like_fold"/>
</dbReference>
<dbReference type="PANTHER" id="PTHR46182:SF2">
    <property type="entry name" value="FI19480P1"/>
    <property type="match status" value="1"/>
</dbReference>
<dbReference type="Pfam" id="PF23620">
    <property type="entry name" value="KIAA0319"/>
    <property type="match status" value="1"/>
</dbReference>
<feature type="compositionally biased region" description="Polar residues" evidence="8">
    <location>
        <begin position="339"/>
        <end position="371"/>
    </location>
</feature>
<evidence type="ECO:0000256" key="5">
    <source>
        <dbReference type="ARBA" id="ARBA00022989"/>
    </source>
</evidence>
<dbReference type="OrthoDB" id="536372at2759"/>
<evidence type="ECO:0000313" key="11">
    <source>
        <dbReference type="EnsemblMetazoa" id="XP_030830497"/>
    </source>
</evidence>
<dbReference type="GO" id="GO:0005886">
    <property type="term" value="C:plasma membrane"/>
    <property type="evidence" value="ECO:0007669"/>
    <property type="project" value="UniProtKB-SubCell"/>
</dbReference>
<feature type="compositionally biased region" description="Acidic residues" evidence="8">
    <location>
        <begin position="1092"/>
        <end position="1101"/>
    </location>
</feature>
<evidence type="ECO:0000256" key="4">
    <source>
        <dbReference type="ARBA" id="ARBA00022737"/>
    </source>
</evidence>
<dbReference type="Pfam" id="PF23597">
    <property type="entry name" value="KIAA0319_N"/>
    <property type="match status" value="1"/>
</dbReference>
<evidence type="ECO:0000256" key="2">
    <source>
        <dbReference type="ARBA" id="ARBA00022475"/>
    </source>
</evidence>
<keyword evidence="5 9" id="KW-1133">Transmembrane helix</keyword>
<reference evidence="11" key="2">
    <citation type="submission" date="2021-01" db="UniProtKB">
        <authorList>
            <consortium name="EnsemblMetazoa"/>
        </authorList>
    </citation>
    <scope>IDENTIFICATION</scope>
</reference>
<dbReference type="Proteomes" id="UP000007110">
    <property type="component" value="Unassembled WGS sequence"/>
</dbReference>
<dbReference type="AlphaFoldDB" id="A0A7M7N4S2"/>
<dbReference type="InterPro" id="IPR013980">
    <property type="entry name" value="MANSC_dom"/>
</dbReference>
<feature type="region of interest" description="Disordered" evidence="8">
    <location>
        <begin position="269"/>
        <end position="393"/>
    </location>
</feature>
<sequence length="1136" mass="124649">MKSLAVYEQCLCKSRTVATQKMEGIRRKCCGCSSRATGLTLDWRSYWGQKVTILVFMMVLSILPNSIDGSCIAGEKKEGYVPSDVNTLNTYNPHSEIYSLDECIDFCCRSDACDMAWMVEDSCYSVQCVSEETCQFRESTELQRDFVVVKITHQLDYVPTSSRECIPGYDDCQDNEMCRRDQTNGRNMCVCQVGYTQDVYGDCVYDDRGYDSRPQTSQPQHQPGKLDNLQLCSSDSDCKLDEFCFGLKLYDDGICASASHLKRIRKDTLRSVDSTQPPVPAQTTRPDLLLTSTTPPQTEVEEEVTDSLMTPSLVEVPVKKDGSDTTNGTEVSSGVAEGSMNTSDGNKQTSDSAPSLHDQNPATNPHASATLSSPAVPVTTATPTSTTLGSGGTRPFVQLIVSLGESKSLQLPDETSVSLHAFVLQDDPPDGQPYTYQYQVVTQPEDSSAEMTSNGQADPQVTISNLIAGFYQFKVAVSGSRSEGTGQVNVTVKPPPRINQPPVAIIQPAMQVVLLPNSATILDGSGSTDDDEDRIASYSWNQVQGPLNDHQISGEQDTLELTDLKPGVYLIRLTVTDFDGASNSTVANVTVKEEEDYKPHAQAGPDEEIKLPVDFTTLNGSKSSDDHGITSYEWTKMTDRVADMTGSSTKILHLTGLEEGTYVFKLTVTDVKGQKDSDSATVIVKPEHNTPPTADAGPNKELTLPSDATTLDGSGSTDDQGIEVYHWEQVSGPSDAILTNPDQATVDVSGLEEGGYVFRLTVQDGQGVSGTADVTVAVKRESNQKPIAKIGPDQEIILPSTSLEVDGSQSTDDKGIVSYLWTRSTQSPAAGVVVGNSNHEPILRVVDLVPGQYKFTLNVTDAKGAFGTDTTIITVVEDPHILSRVQIVFDEDIRLFTEQDKNDLIMPLAVMLGVNNGDVVIQRITLTDSNMLKAEFLAFNKTSHKPLPGPEVLQRLKSKYIMSQSALLKHSILEYDTVVCQKNCSNHGHCDPYTKRCVCETFWMENFIRVKFQDGESNCDWSILYVIIVCFLVLVALGVFIWFIACCCARRKKRGRRRHRYTLLEDEGNDMMEMHPKLGNGKQSSSIMISESGEESDDETTVFDIKRQDRNGSKPANGYVSGKHRSNRTPNRTDKL</sequence>
<keyword evidence="12" id="KW-1185">Reference proteome</keyword>
<evidence type="ECO:0000256" key="6">
    <source>
        <dbReference type="ARBA" id="ARBA00023136"/>
    </source>
</evidence>
<feature type="region of interest" description="Disordered" evidence="8">
    <location>
        <begin position="1072"/>
        <end position="1136"/>
    </location>
</feature>
<evidence type="ECO:0000256" key="7">
    <source>
        <dbReference type="ARBA" id="ARBA00023180"/>
    </source>
</evidence>
<feature type="compositionally biased region" description="Polar residues" evidence="8">
    <location>
        <begin position="706"/>
        <end position="719"/>
    </location>
</feature>
<evidence type="ECO:0000313" key="12">
    <source>
        <dbReference type="Proteomes" id="UP000007110"/>
    </source>
</evidence>
<dbReference type="GO" id="GO:0016020">
    <property type="term" value="C:membrane"/>
    <property type="evidence" value="ECO:0000318"/>
    <property type="project" value="GO_Central"/>
</dbReference>
<dbReference type="InterPro" id="IPR035986">
    <property type="entry name" value="PKD_dom_sf"/>
</dbReference>
<dbReference type="RefSeq" id="XP_030830497.1">
    <property type="nucleotide sequence ID" value="XM_030974637.1"/>
</dbReference>
<keyword evidence="4" id="KW-0677">Repeat</keyword>
<keyword evidence="6 9" id="KW-0472">Membrane</keyword>
<dbReference type="GeneID" id="577353"/>
<dbReference type="InterPro" id="IPR056502">
    <property type="entry name" value="KIAA0319-like_C"/>
</dbReference>
<dbReference type="PROSITE" id="PS01186">
    <property type="entry name" value="EGF_2"/>
    <property type="match status" value="1"/>
</dbReference>
<dbReference type="Pfam" id="PF22352">
    <property type="entry name" value="K319L-like_PKD"/>
    <property type="match status" value="5"/>
</dbReference>
<dbReference type="GO" id="GO:0001764">
    <property type="term" value="P:neuron migration"/>
    <property type="evidence" value="ECO:0000318"/>
    <property type="project" value="GO_Central"/>
</dbReference>
<dbReference type="SUPFAM" id="SSF49299">
    <property type="entry name" value="PKD domain"/>
    <property type="match status" value="4"/>
</dbReference>
<evidence type="ECO:0000259" key="10">
    <source>
        <dbReference type="PROSITE" id="PS01186"/>
    </source>
</evidence>
<proteinExistence type="predicted"/>
<feature type="region of interest" description="Disordered" evidence="8">
    <location>
        <begin position="677"/>
        <end position="719"/>
    </location>
</feature>
<keyword evidence="7" id="KW-0325">Glycoprotein</keyword>
<dbReference type="GO" id="GO:0031410">
    <property type="term" value="C:cytoplasmic vesicle"/>
    <property type="evidence" value="ECO:0000318"/>
    <property type="project" value="GO_Central"/>
</dbReference>
<feature type="compositionally biased region" description="Low complexity" evidence="8">
    <location>
        <begin position="372"/>
        <end position="387"/>
    </location>
</feature>
<feature type="transmembrane region" description="Helical" evidence="9">
    <location>
        <begin position="1023"/>
        <end position="1049"/>
    </location>
</feature>
<feature type="compositionally biased region" description="Polar residues" evidence="8">
    <location>
        <begin position="271"/>
        <end position="285"/>
    </location>
</feature>
<evidence type="ECO:0000256" key="3">
    <source>
        <dbReference type="ARBA" id="ARBA00022692"/>
    </source>
</evidence>
<comment type="subcellular location">
    <subcellularLocation>
        <location evidence="1">Cell membrane</location>
    </subcellularLocation>
</comment>
<dbReference type="KEGG" id="spu:577353"/>
<evidence type="ECO:0000256" key="1">
    <source>
        <dbReference type="ARBA" id="ARBA00004236"/>
    </source>
</evidence>
<protein>
    <recommendedName>
        <fullName evidence="10">EGF-like domain-containing protein</fullName>
    </recommendedName>
</protein>
<dbReference type="InterPro" id="IPR022409">
    <property type="entry name" value="PKD/Chitinase_dom"/>
</dbReference>
<dbReference type="EnsemblMetazoa" id="XM_030974637">
    <property type="protein sequence ID" value="XP_030830497"/>
    <property type="gene ID" value="LOC577353"/>
</dbReference>
<dbReference type="FunFam" id="2.60.40.10:FF:000061">
    <property type="entry name" value="Dyslexia-associated protein KIAA0319 homolog"/>
    <property type="match status" value="3"/>
</dbReference>
<dbReference type="InterPro" id="IPR029865">
    <property type="entry name" value="KIAA0319-like"/>
</dbReference>
<dbReference type="Gene3D" id="2.60.40.10">
    <property type="entry name" value="Immunoglobulins"/>
    <property type="match status" value="5"/>
</dbReference>
<keyword evidence="2" id="KW-1003">Cell membrane</keyword>
<evidence type="ECO:0000256" key="8">
    <source>
        <dbReference type="SAM" id="MobiDB-lite"/>
    </source>
</evidence>
<dbReference type="FunFam" id="2.60.40.10:FF:000257">
    <property type="entry name" value="Dyslexia-associated protein KIAA0319-like"/>
    <property type="match status" value="1"/>
</dbReference>